<comment type="caution">
    <text evidence="2">The sequence shown here is derived from an EMBL/GenBank/DDBJ whole genome shotgun (WGS) entry which is preliminary data.</text>
</comment>
<proteinExistence type="predicted"/>
<feature type="compositionally biased region" description="Low complexity" evidence="1">
    <location>
        <begin position="1"/>
        <end position="16"/>
    </location>
</feature>
<feature type="region of interest" description="Disordered" evidence="1">
    <location>
        <begin position="153"/>
        <end position="188"/>
    </location>
</feature>
<reference evidence="2 3" key="1">
    <citation type="journal article" date="2021" name="BMC Genomics">
        <title>Datura genome reveals duplications of psychoactive alkaloid biosynthetic genes and high mutation rate following tissue culture.</title>
        <authorList>
            <person name="Rajewski A."/>
            <person name="Carter-House D."/>
            <person name="Stajich J."/>
            <person name="Litt A."/>
        </authorList>
    </citation>
    <scope>NUCLEOTIDE SEQUENCE [LARGE SCALE GENOMIC DNA]</scope>
    <source>
        <strain evidence="2">AR-01</strain>
    </source>
</reference>
<evidence type="ECO:0000256" key="1">
    <source>
        <dbReference type="SAM" id="MobiDB-lite"/>
    </source>
</evidence>
<organism evidence="2 3">
    <name type="scientific">Datura stramonium</name>
    <name type="common">Jimsonweed</name>
    <name type="synonym">Common thornapple</name>
    <dbReference type="NCBI Taxonomy" id="4076"/>
    <lineage>
        <taxon>Eukaryota</taxon>
        <taxon>Viridiplantae</taxon>
        <taxon>Streptophyta</taxon>
        <taxon>Embryophyta</taxon>
        <taxon>Tracheophyta</taxon>
        <taxon>Spermatophyta</taxon>
        <taxon>Magnoliopsida</taxon>
        <taxon>eudicotyledons</taxon>
        <taxon>Gunneridae</taxon>
        <taxon>Pentapetalae</taxon>
        <taxon>asterids</taxon>
        <taxon>lamiids</taxon>
        <taxon>Solanales</taxon>
        <taxon>Solanaceae</taxon>
        <taxon>Solanoideae</taxon>
        <taxon>Datureae</taxon>
        <taxon>Datura</taxon>
    </lineage>
</organism>
<evidence type="ECO:0000313" key="3">
    <source>
        <dbReference type="Proteomes" id="UP000823775"/>
    </source>
</evidence>
<keyword evidence="3" id="KW-1185">Reference proteome</keyword>
<accession>A0ABS8T3E1</accession>
<feature type="region of interest" description="Disordered" evidence="1">
    <location>
        <begin position="1"/>
        <end position="42"/>
    </location>
</feature>
<feature type="compositionally biased region" description="Basic and acidic residues" evidence="1">
    <location>
        <begin position="162"/>
        <end position="188"/>
    </location>
</feature>
<sequence length="188" mass="20703">MVAAAVQPSPAASLSSKFGNASHFPPLIAKETPKSPIPRNPENVKKFADLISPSTMDTPPIDNREEPIPIKKVNYVDGEPGHEIKGRARLNQKAVDGGRVVGRQDVWQDTKDNRVFNKVKSPSKVTNKATVTVDNREGEIQTSNTFVMLCEEDDKVDESGQDNEKYLENSRGRKGIEGKDMEKNEMGG</sequence>
<dbReference type="Proteomes" id="UP000823775">
    <property type="component" value="Unassembled WGS sequence"/>
</dbReference>
<name>A0ABS8T3E1_DATST</name>
<gene>
    <name evidence="2" type="ORF">HAX54_001168</name>
</gene>
<protein>
    <submittedName>
        <fullName evidence="2">Uncharacterized protein</fullName>
    </submittedName>
</protein>
<evidence type="ECO:0000313" key="2">
    <source>
        <dbReference type="EMBL" id="MCD7465361.1"/>
    </source>
</evidence>
<dbReference type="EMBL" id="JACEIK010001041">
    <property type="protein sequence ID" value="MCD7465361.1"/>
    <property type="molecule type" value="Genomic_DNA"/>
</dbReference>